<dbReference type="InterPro" id="IPR024083">
    <property type="entry name" value="Fumarase/histidase_N"/>
</dbReference>
<keyword evidence="7" id="KW-0963">Cytoplasm</keyword>
<evidence type="ECO:0000256" key="1">
    <source>
        <dbReference type="ARBA" id="ARBA00000985"/>
    </source>
</evidence>
<dbReference type="CDD" id="cd01359">
    <property type="entry name" value="Argininosuccinate_lyase"/>
    <property type="match status" value="1"/>
</dbReference>
<name>A0A059F6C4_9PROT</name>
<dbReference type="PRINTS" id="PR00145">
    <property type="entry name" value="ARGSUCLYASE"/>
</dbReference>
<feature type="domain" description="Argininosuccinate lyase C-terminal" evidence="9">
    <location>
        <begin position="369"/>
        <end position="436"/>
    </location>
</feature>
<dbReference type="GO" id="GO:0005829">
    <property type="term" value="C:cytosol"/>
    <property type="evidence" value="ECO:0007669"/>
    <property type="project" value="TreeGrafter"/>
</dbReference>
<dbReference type="STRING" id="1280952.HJA_16649"/>
<dbReference type="InterPro" id="IPR022761">
    <property type="entry name" value="Fumarate_lyase_N"/>
</dbReference>
<protein>
    <recommendedName>
        <fullName evidence="3 7">Argininosuccinate lyase</fullName>
        <shortName evidence="7">ASAL</shortName>
        <ecNumber evidence="3 7">4.3.2.1</ecNumber>
    </recommendedName>
    <alternativeName>
        <fullName evidence="7">Arginosuccinase</fullName>
    </alternativeName>
</protein>
<gene>
    <name evidence="7" type="primary">argH</name>
    <name evidence="10" type="ORF">HJA_16649</name>
</gene>
<evidence type="ECO:0000256" key="4">
    <source>
        <dbReference type="ARBA" id="ARBA00022571"/>
    </source>
</evidence>
<dbReference type="EC" id="4.3.2.1" evidence="3 7"/>
<dbReference type="GO" id="GO:0042450">
    <property type="term" value="P:L-arginine biosynthetic process via ornithine"/>
    <property type="evidence" value="ECO:0007669"/>
    <property type="project" value="UniProtKB-UniRule"/>
</dbReference>
<dbReference type="Gene3D" id="1.10.275.10">
    <property type="entry name" value="Fumarase/aspartase (N-terminal domain)"/>
    <property type="match status" value="1"/>
</dbReference>
<dbReference type="InterPro" id="IPR008948">
    <property type="entry name" value="L-Aspartase-like"/>
</dbReference>
<evidence type="ECO:0000256" key="7">
    <source>
        <dbReference type="HAMAP-Rule" id="MF_00006"/>
    </source>
</evidence>
<dbReference type="InterPro" id="IPR020557">
    <property type="entry name" value="Fumarate_lyase_CS"/>
</dbReference>
<dbReference type="FunFam" id="1.10.40.30:FF:000001">
    <property type="entry name" value="Argininosuccinate lyase"/>
    <property type="match status" value="1"/>
</dbReference>
<dbReference type="InterPro" id="IPR029419">
    <property type="entry name" value="Arg_succ_lyase_C"/>
</dbReference>
<evidence type="ECO:0000256" key="6">
    <source>
        <dbReference type="ARBA" id="ARBA00023239"/>
    </source>
</evidence>
<comment type="caution">
    <text evidence="10">The sequence shown here is derived from an EMBL/GenBank/DDBJ whole genome shotgun (WGS) entry which is preliminary data.</text>
</comment>
<comment type="pathway">
    <text evidence="2 7">Amino-acid biosynthesis; L-arginine biosynthesis; L-arginine from L-ornithine and carbamoyl phosphate: step 3/3.</text>
</comment>
<evidence type="ECO:0000259" key="8">
    <source>
        <dbReference type="Pfam" id="PF00206"/>
    </source>
</evidence>
<dbReference type="InterPro" id="IPR000362">
    <property type="entry name" value="Fumarate_lyase_fam"/>
</dbReference>
<dbReference type="FunFam" id="1.20.200.10:FF:000015">
    <property type="entry name" value="argininosuccinate lyase isoform X2"/>
    <property type="match status" value="1"/>
</dbReference>
<dbReference type="GO" id="GO:0004056">
    <property type="term" value="F:argininosuccinate lyase activity"/>
    <property type="evidence" value="ECO:0007669"/>
    <property type="project" value="UniProtKB-UniRule"/>
</dbReference>
<evidence type="ECO:0000256" key="2">
    <source>
        <dbReference type="ARBA" id="ARBA00004941"/>
    </source>
</evidence>
<dbReference type="HAMAP" id="MF_00006">
    <property type="entry name" value="Arg_succ_lyase"/>
    <property type="match status" value="1"/>
</dbReference>
<organism evidence="10 11">
    <name type="scientific">Hyphomonas jannaschiana VP2</name>
    <dbReference type="NCBI Taxonomy" id="1280952"/>
    <lineage>
        <taxon>Bacteria</taxon>
        <taxon>Pseudomonadati</taxon>
        <taxon>Pseudomonadota</taxon>
        <taxon>Alphaproteobacteria</taxon>
        <taxon>Hyphomonadales</taxon>
        <taxon>Hyphomonadaceae</taxon>
        <taxon>Hyphomonas</taxon>
    </lineage>
</organism>
<dbReference type="Pfam" id="PF00206">
    <property type="entry name" value="Lyase_1"/>
    <property type="match status" value="1"/>
</dbReference>
<dbReference type="FunFam" id="1.10.275.10:FF:000002">
    <property type="entry name" value="Argininosuccinate lyase"/>
    <property type="match status" value="1"/>
</dbReference>
<dbReference type="InterPro" id="IPR009049">
    <property type="entry name" value="Argininosuccinate_lyase"/>
</dbReference>
<dbReference type="PROSITE" id="PS00163">
    <property type="entry name" value="FUMARATE_LYASES"/>
    <property type="match status" value="1"/>
</dbReference>
<dbReference type="Gene3D" id="1.10.40.30">
    <property type="entry name" value="Fumarase/aspartase (C-terminal domain)"/>
    <property type="match status" value="1"/>
</dbReference>
<proteinExistence type="inferred from homology"/>
<evidence type="ECO:0000256" key="3">
    <source>
        <dbReference type="ARBA" id="ARBA00012338"/>
    </source>
</evidence>
<evidence type="ECO:0000259" key="9">
    <source>
        <dbReference type="Pfam" id="PF14698"/>
    </source>
</evidence>
<reference evidence="10 11" key="1">
    <citation type="journal article" date="2014" name="Antonie Van Leeuwenhoek">
        <title>Hyphomonas beringensis sp. nov. and Hyphomonas chukchiensis sp. nov., isolated from surface seawater of the Bering Sea and Chukchi Sea.</title>
        <authorList>
            <person name="Li C."/>
            <person name="Lai Q."/>
            <person name="Li G."/>
            <person name="Dong C."/>
            <person name="Wang J."/>
            <person name="Liao Y."/>
            <person name="Shao Z."/>
        </authorList>
    </citation>
    <scope>NUCLEOTIDE SEQUENCE [LARGE SCALE GENOMIC DNA]</scope>
    <source>
        <strain evidence="10 11">VP2</strain>
    </source>
</reference>
<dbReference type="SUPFAM" id="SSF48557">
    <property type="entry name" value="L-aspartase-like"/>
    <property type="match status" value="1"/>
</dbReference>
<dbReference type="PANTHER" id="PTHR43814:SF1">
    <property type="entry name" value="ARGININOSUCCINATE LYASE"/>
    <property type="match status" value="1"/>
</dbReference>
<comment type="subcellular location">
    <subcellularLocation>
        <location evidence="7">Cytoplasm</location>
    </subcellularLocation>
</comment>
<keyword evidence="4 7" id="KW-0055">Arginine biosynthesis</keyword>
<dbReference type="AlphaFoldDB" id="A0A059F6C4"/>
<dbReference type="Pfam" id="PF14698">
    <property type="entry name" value="ASL_C2"/>
    <property type="match status" value="1"/>
</dbReference>
<evidence type="ECO:0000256" key="5">
    <source>
        <dbReference type="ARBA" id="ARBA00022605"/>
    </source>
</evidence>
<dbReference type="OrthoDB" id="9769623at2"/>
<dbReference type="PATRIC" id="fig|1280952.3.peg.3332"/>
<dbReference type="NCBIfam" id="TIGR00838">
    <property type="entry name" value="argH"/>
    <property type="match status" value="1"/>
</dbReference>
<dbReference type="eggNOG" id="COG0165">
    <property type="taxonomic scope" value="Bacteria"/>
</dbReference>
<dbReference type="UniPathway" id="UPA00068">
    <property type="reaction ID" value="UER00114"/>
</dbReference>
<keyword evidence="6 7" id="KW-0456">Lyase</keyword>
<evidence type="ECO:0000313" key="10">
    <source>
        <dbReference type="EMBL" id="KCZ83822.1"/>
    </source>
</evidence>
<evidence type="ECO:0000313" key="11">
    <source>
        <dbReference type="Proteomes" id="UP000024816"/>
    </source>
</evidence>
<comment type="similarity">
    <text evidence="7">Belongs to the lyase 1 family. Argininosuccinate lyase subfamily.</text>
</comment>
<dbReference type="Gene3D" id="1.20.200.10">
    <property type="entry name" value="Fumarase/aspartase (Central domain)"/>
    <property type="match status" value="1"/>
</dbReference>
<dbReference type="PANTHER" id="PTHR43814">
    <property type="entry name" value="ARGININOSUCCINATE LYASE"/>
    <property type="match status" value="1"/>
</dbReference>
<dbReference type="EMBL" id="ARYJ01000017">
    <property type="protein sequence ID" value="KCZ83822.1"/>
    <property type="molecule type" value="Genomic_DNA"/>
</dbReference>
<dbReference type="RefSeq" id="WP_035584566.1">
    <property type="nucleotide sequence ID" value="NZ_ARYJ01000017.1"/>
</dbReference>
<accession>A0A059F6C4</accession>
<keyword evidence="11" id="KW-1185">Reference proteome</keyword>
<keyword evidence="5 7" id="KW-0028">Amino-acid biosynthesis</keyword>
<dbReference type="Proteomes" id="UP000024816">
    <property type="component" value="Unassembled WGS sequence"/>
</dbReference>
<comment type="catalytic activity">
    <reaction evidence="1 7">
        <text>2-(N(omega)-L-arginino)succinate = fumarate + L-arginine</text>
        <dbReference type="Rhea" id="RHEA:24020"/>
        <dbReference type="ChEBI" id="CHEBI:29806"/>
        <dbReference type="ChEBI" id="CHEBI:32682"/>
        <dbReference type="ChEBI" id="CHEBI:57472"/>
        <dbReference type="EC" id="4.3.2.1"/>
    </reaction>
</comment>
<dbReference type="PRINTS" id="PR00149">
    <property type="entry name" value="FUMRATELYASE"/>
</dbReference>
<sequence length="465" mass="50663">MTGGKGQTMWGGRFAATPSDIMEEINASLDIDRRMAEEDIAGSRAHADMLAEMGIISFDDNEAIQAGLDQVLNELRDGSFPFRRELEDIHMNVEARLKEIVGEPAGRLHTARSRNDQVVTDFRLWTRRALDHSARLIGGLQGALVRRAEEHAGTIMPGFTHLQTAQPVTLGHHLLAYVEMTSRDWTRLSDCANRLNECPLGAAALAGTGFQIDRDMTAEALGFARPMANSLDAVSARDFALEALAALSIAATHLSRLAEEIVLWTSAQFAFAQLTDEWSTGSSIMPQKRNPDAAELVRAKAALITGFYSGLQGAVKALPLAYAKDLQDDKRLTFEAFDTFDLCVRAMTGMVETMTFKPDNMRAAAAKGFSTATDLADWLVRELGLPFREAHHVTGSLVAVAEGKGVDLADLTLEDMQSVHKDITKGVFDVLTVEASASSRTSYGGTSPVRVAEQVAQWKQRLGLE</sequence>
<feature type="domain" description="Fumarate lyase N-terminal" evidence="8">
    <location>
        <begin position="12"/>
        <end position="306"/>
    </location>
</feature>